<dbReference type="GO" id="GO:1990904">
    <property type="term" value="C:ribonucleoprotein complex"/>
    <property type="evidence" value="ECO:0007669"/>
    <property type="project" value="TreeGrafter"/>
</dbReference>
<name>A0A1Y5FGC7_9BACT</name>
<dbReference type="EMBL" id="MAAO01000004">
    <property type="protein sequence ID" value="OUR98733.1"/>
    <property type="molecule type" value="Genomic_DNA"/>
</dbReference>
<dbReference type="InterPro" id="IPR042116">
    <property type="entry name" value="TypA/BipA_C"/>
</dbReference>
<comment type="caution">
    <text evidence="4">The sequence shown here is derived from an EMBL/GenBank/DDBJ whole genome shotgun (WGS) entry which is preliminary data.</text>
</comment>
<dbReference type="Gene3D" id="3.40.50.300">
    <property type="entry name" value="P-loop containing nucleotide triphosphate hydrolases"/>
    <property type="match status" value="1"/>
</dbReference>
<dbReference type="InterPro" id="IPR031157">
    <property type="entry name" value="G_TR_CS"/>
</dbReference>
<dbReference type="GO" id="GO:0005525">
    <property type="term" value="F:GTP binding"/>
    <property type="evidence" value="ECO:0007669"/>
    <property type="project" value="UniProtKB-KW"/>
</dbReference>
<keyword evidence="1" id="KW-0547">Nucleotide-binding</keyword>
<dbReference type="Pfam" id="PF00009">
    <property type="entry name" value="GTP_EFTU"/>
    <property type="match status" value="1"/>
</dbReference>
<dbReference type="InterPro" id="IPR035647">
    <property type="entry name" value="EFG_III/V"/>
</dbReference>
<dbReference type="PANTHER" id="PTHR42908:SF8">
    <property type="entry name" value="TR-TYPE G DOMAIN-CONTAINING PROTEIN"/>
    <property type="match status" value="1"/>
</dbReference>
<organism evidence="4 5">
    <name type="scientific">Halobacteriovorax marinus</name>
    <dbReference type="NCBI Taxonomy" id="97084"/>
    <lineage>
        <taxon>Bacteria</taxon>
        <taxon>Pseudomonadati</taxon>
        <taxon>Bdellovibrionota</taxon>
        <taxon>Bacteriovoracia</taxon>
        <taxon>Bacteriovoracales</taxon>
        <taxon>Halobacteriovoraceae</taxon>
        <taxon>Halobacteriovorax</taxon>
    </lineage>
</organism>
<dbReference type="InterPro" id="IPR048876">
    <property type="entry name" value="BipA_C"/>
</dbReference>
<dbReference type="InterPro" id="IPR000640">
    <property type="entry name" value="EFG_V-like"/>
</dbReference>
<dbReference type="PROSITE" id="PS51722">
    <property type="entry name" value="G_TR_2"/>
    <property type="match status" value="1"/>
</dbReference>
<dbReference type="Proteomes" id="UP000196531">
    <property type="component" value="Unassembled WGS sequence"/>
</dbReference>
<dbReference type="SUPFAM" id="SSF52540">
    <property type="entry name" value="P-loop containing nucleoside triphosphate hydrolases"/>
    <property type="match status" value="1"/>
</dbReference>
<dbReference type="InterPro" id="IPR047042">
    <property type="entry name" value="BipA_II"/>
</dbReference>
<gene>
    <name evidence="4" type="ORF">A9Q84_04790</name>
</gene>
<dbReference type="AlphaFoldDB" id="A0A1Y5FGC7"/>
<dbReference type="InterPro" id="IPR005225">
    <property type="entry name" value="Small_GTP-bd"/>
</dbReference>
<dbReference type="Gene3D" id="3.30.70.240">
    <property type="match status" value="1"/>
</dbReference>
<dbReference type="InterPro" id="IPR006298">
    <property type="entry name" value="BipA"/>
</dbReference>
<dbReference type="Pfam" id="PF21018">
    <property type="entry name" value="BipA_C"/>
    <property type="match status" value="1"/>
</dbReference>
<dbReference type="CDD" id="cd03691">
    <property type="entry name" value="BipA_TypA_II"/>
    <property type="match status" value="1"/>
</dbReference>
<dbReference type="NCBIfam" id="TIGR01394">
    <property type="entry name" value="TypA_BipA"/>
    <property type="match status" value="1"/>
</dbReference>
<dbReference type="Gene3D" id="3.30.70.870">
    <property type="entry name" value="Elongation Factor G (Translational Gtpase), domain 3"/>
    <property type="match status" value="1"/>
</dbReference>
<evidence type="ECO:0000259" key="3">
    <source>
        <dbReference type="PROSITE" id="PS51722"/>
    </source>
</evidence>
<accession>A0A1Y5FGC7</accession>
<proteinExistence type="predicted"/>
<protein>
    <recommendedName>
        <fullName evidence="2">50S ribosomal subunit assembly factor BipA</fullName>
    </recommendedName>
</protein>
<dbReference type="FunFam" id="3.30.70.240:FF:000002">
    <property type="entry name" value="GTP-binding protein TypA"/>
    <property type="match status" value="1"/>
</dbReference>
<dbReference type="PANTHER" id="PTHR42908">
    <property type="entry name" value="TRANSLATION ELONGATION FACTOR-RELATED"/>
    <property type="match status" value="1"/>
</dbReference>
<dbReference type="CDD" id="cd03710">
    <property type="entry name" value="BipA_TypA_C"/>
    <property type="match status" value="1"/>
</dbReference>
<dbReference type="InterPro" id="IPR027417">
    <property type="entry name" value="P-loop_NTPase"/>
</dbReference>
<dbReference type="SUPFAM" id="SSF54980">
    <property type="entry name" value="EF-G C-terminal domain-like"/>
    <property type="match status" value="2"/>
</dbReference>
<keyword evidence="1" id="KW-0342">GTP-binding</keyword>
<dbReference type="PROSITE" id="PS00301">
    <property type="entry name" value="G_TR_1"/>
    <property type="match status" value="1"/>
</dbReference>
<evidence type="ECO:0000313" key="4">
    <source>
        <dbReference type="EMBL" id="OUR98733.1"/>
    </source>
</evidence>
<reference evidence="5" key="1">
    <citation type="journal article" date="2017" name="Proc. Natl. Acad. Sci. U.S.A.">
        <title>Simulation of Deepwater Horizon oil plume reveals substrate specialization within a complex community of hydrocarbon-degraders.</title>
        <authorList>
            <person name="Hu P."/>
            <person name="Dubinsky E.A."/>
            <person name="Probst A.J."/>
            <person name="Wang J."/>
            <person name="Sieber C.M.K."/>
            <person name="Tom L.M."/>
            <person name="Gardinali P."/>
            <person name="Banfield J.F."/>
            <person name="Atlas R.M."/>
            <person name="Andersen G.L."/>
        </authorList>
    </citation>
    <scope>NUCLEOTIDE SEQUENCE [LARGE SCALE GENOMIC DNA]</scope>
</reference>
<dbReference type="Gene3D" id="2.40.30.10">
    <property type="entry name" value="Translation factors"/>
    <property type="match status" value="1"/>
</dbReference>
<dbReference type="InterPro" id="IPR000795">
    <property type="entry name" value="T_Tr_GTP-bd_dom"/>
</dbReference>
<dbReference type="InterPro" id="IPR035651">
    <property type="entry name" value="BipA_V"/>
</dbReference>
<sequence>MSNLKNIAVVAHVDHGKTTLVDELLKQSGTFSEREQVAERVMDSGEIEKERGITITAKNCAFNYKGYRVNLLDTPGHADFGGEVERSLMMVDGVLLLVDAAEGPLPQTRFVLQKALARGIKIGVIINKIDRPDERIEEVKGEIEDLFLEMADQMNLEDYDLDIPIIYSSAKEGWATNDPAVKRSDMNPILDFIVSDFYPEPQVEEGDDLRLLVTNLSYSEYKGPLFVGRIGKGTIRKNQNFTRCDRDQKNKSFKVSSIQIYDKIGFKEVDSASAGEIVIIAGSTESEIGDTICSTTAINPLPRIEVEPPTVSVNVSVNTSPNSGQEGDYLTSRKLEELLQESCRLNVALKYEHTEDPKVLKLKGRGELQLAIVFEQIRRKGFELMISRPEVLFKTDENGEKTEPYENVVVDIPSDCTGPITEKLSIRKGIMGNMMPIGESRTRVEFRIPSRGLIGYRSTFLTDTRGEGLISSEFLGYDKFAGIMLSRQNGAIISDRAGKITPYALFNLLNNGKMYVVPGDKCYEGMVIGEHNKVNDTNVNCVREKHLAAMRTAGKDVNIVLPPVQQKTLEWAMDWIDDDEWVEVTPLNIRVRKKVLPANKRSVLRGDKK</sequence>
<dbReference type="NCBIfam" id="TIGR00231">
    <property type="entry name" value="small_GTP"/>
    <property type="match status" value="1"/>
</dbReference>
<dbReference type="Gene3D" id="2.40.50.250">
    <property type="entry name" value="bipa protein"/>
    <property type="match status" value="1"/>
</dbReference>
<evidence type="ECO:0000256" key="2">
    <source>
        <dbReference type="ARBA" id="ARBA00035722"/>
    </source>
</evidence>
<dbReference type="Pfam" id="PF00679">
    <property type="entry name" value="EFG_C"/>
    <property type="match status" value="1"/>
</dbReference>
<dbReference type="PRINTS" id="PR00315">
    <property type="entry name" value="ELONGATNFCT"/>
</dbReference>
<dbReference type="GO" id="GO:0005829">
    <property type="term" value="C:cytosol"/>
    <property type="evidence" value="ECO:0007669"/>
    <property type="project" value="TreeGrafter"/>
</dbReference>
<dbReference type="InterPro" id="IPR047041">
    <property type="entry name" value="BipA_GTP-bd_dom"/>
</dbReference>
<dbReference type="CDD" id="cd01891">
    <property type="entry name" value="TypA_BipA"/>
    <property type="match status" value="1"/>
</dbReference>
<dbReference type="InterPro" id="IPR009000">
    <property type="entry name" value="Transl_B-barrel_sf"/>
</dbReference>
<dbReference type="SUPFAM" id="SSF50447">
    <property type="entry name" value="Translation proteins"/>
    <property type="match status" value="1"/>
</dbReference>
<evidence type="ECO:0000313" key="5">
    <source>
        <dbReference type="Proteomes" id="UP000196531"/>
    </source>
</evidence>
<evidence type="ECO:0000256" key="1">
    <source>
        <dbReference type="ARBA" id="ARBA00023134"/>
    </source>
</evidence>
<feature type="domain" description="Tr-type G" evidence="3">
    <location>
        <begin position="2"/>
        <end position="202"/>
    </location>
</feature>
<dbReference type="GO" id="GO:0003924">
    <property type="term" value="F:GTPase activity"/>
    <property type="evidence" value="ECO:0007669"/>
    <property type="project" value="InterPro"/>
</dbReference>